<dbReference type="SUPFAM" id="SSF52540">
    <property type="entry name" value="P-loop containing nucleoside triphosphate hydrolases"/>
    <property type="match status" value="1"/>
</dbReference>
<dbReference type="InterPro" id="IPR027417">
    <property type="entry name" value="P-loop_NTPase"/>
</dbReference>
<evidence type="ECO:0000256" key="1">
    <source>
        <dbReference type="ARBA" id="ARBA00004417"/>
    </source>
</evidence>
<dbReference type="InterPro" id="IPR013563">
    <property type="entry name" value="Oligopep_ABC_C"/>
</dbReference>
<comment type="subcellular location">
    <subcellularLocation>
        <location evidence="1">Cell inner membrane</location>
        <topology evidence="1">Peripheral membrane protein</topology>
    </subcellularLocation>
</comment>
<dbReference type="EMBL" id="FYEH01000015">
    <property type="protein sequence ID" value="SNB76772.1"/>
    <property type="molecule type" value="Genomic_DNA"/>
</dbReference>
<keyword evidence="4" id="KW-0547">Nucleotide-binding</keyword>
<evidence type="ECO:0000313" key="8">
    <source>
        <dbReference type="Proteomes" id="UP000197065"/>
    </source>
</evidence>
<protein>
    <submittedName>
        <fullName evidence="7">Oligopeptide transport system ATP-binding protein</fullName>
    </submittedName>
</protein>
<dbReference type="GO" id="GO:0005524">
    <property type="term" value="F:ATP binding"/>
    <property type="evidence" value="ECO:0007669"/>
    <property type="project" value="UniProtKB-KW"/>
</dbReference>
<dbReference type="PANTHER" id="PTHR43776">
    <property type="entry name" value="TRANSPORT ATP-BINDING PROTEIN"/>
    <property type="match status" value="1"/>
</dbReference>
<comment type="similarity">
    <text evidence="2">Belongs to the ABC transporter superfamily.</text>
</comment>
<dbReference type="PANTHER" id="PTHR43776:SF7">
    <property type="entry name" value="D,D-DIPEPTIDE TRANSPORT ATP-BINDING PROTEIN DDPF-RELATED"/>
    <property type="match status" value="1"/>
</dbReference>
<keyword evidence="5 7" id="KW-0067">ATP-binding</keyword>
<dbReference type="InterPro" id="IPR003593">
    <property type="entry name" value="AAA+_ATPase"/>
</dbReference>
<evidence type="ECO:0000256" key="2">
    <source>
        <dbReference type="ARBA" id="ARBA00005417"/>
    </source>
</evidence>
<dbReference type="CDD" id="cd03257">
    <property type="entry name" value="ABC_NikE_OppD_transporters"/>
    <property type="match status" value="1"/>
</dbReference>
<accession>A0A212RW08</accession>
<dbReference type="GO" id="GO:0005886">
    <property type="term" value="C:plasma membrane"/>
    <property type="evidence" value="ECO:0007669"/>
    <property type="project" value="UniProtKB-SubCell"/>
</dbReference>
<dbReference type="PROSITE" id="PS00211">
    <property type="entry name" value="ABC_TRANSPORTER_1"/>
    <property type="match status" value="1"/>
</dbReference>
<dbReference type="PROSITE" id="PS50893">
    <property type="entry name" value="ABC_TRANSPORTER_2"/>
    <property type="match status" value="1"/>
</dbReference>
<dbReference type="GO" id="GO:0016887">
    <property type="term" value="F:ATP hydrolysis activity"/>
    <property type="evidence" value="ECO:0007669"/>
    <property type="project" value="InterPro"/>
</dbReference>
<reference evidence="7 8" key="1">
    <citation type="submission" date="2017-06" db="EMBL/GenBank/DDBJ databases">
        <authorList>
            <person name="Kim H.J."/>
            <person name="Triplett B.A."/>
        </authorList>
    </citation>
    <scope>NUCLEOTIDE SEQUENCE [LARGE SCALE GENOMIC DNA]</scope>
    <source>
        <strain evidence="7 8">B29T1</strain>
    </source>
</reference>
<proteinExistence type="inferred from homology"/>
<dbReference type="InterPro" id="IPR017871">
    <property type="entry name" value="ABC_transporter-like_CS"/>
</dbReference>
<evidence type="ECO:0000313" key="7">
    <source>
        <dbReference type="EMBL" id="SNB76772.1"/>
    </source>
</evidence>
<evidence type="ECO:0000256" key="4">
    <source>
        <dbReference type="ARBA" id="ARBA00022741"/>
    </source>
</evidence>
<organism evidence="7 8">
    <name type="scientific">Arboricoccus pini</name>
    <dbReference type="NCBI Taxonomy" id="1963835"/>
    <lineage>
        <taxon>Bacteria</taxon>
        <taxon>Pseudomonadati</taxon>
        <taxon>Pseudomonadota</taxon>
        <taxon>Alphaproteobacteria</taxon>
        <taxon>Geminicoccales</taxon>
        <taxon>Geminicoccaceae</taxon>
        <taxon>Arboricoccus</taxon>
    </lineage>
</organism>
<dbReference type="OrthoDB" id="37801at2"/>
<feature type="domain" description="ABC transporter" evidence="6">
    <location>
        <begin position="6"/>
        <end position="258"/>
    </location>
</feature>
<dbReference type="GO" id="GO:0055085">
    <property type="term" value="P:transmembrane transport"/>
    <property type="evidence" value="ECO:0007669"/>
    <property type="project" value="UniProtKB-ARBA"/>
</dbReference>
<evidence type="ECO:0000256" key="5">
    <source>
        <dbReference type="ARBA" id="ARBA00022840"/>
    </source>
</evidence>
<evidence type="ECO:0000256" key="3">
    <source>
        <dbReference type="ARBA" id="ARBA00022448"/>
    </source>
</evidence>
<dbReference type="Gene3D" id="3.40.50.300">
    <property type="entry name" value="P-loop containing nucleotide triphosphate hydrolases"/>
    <property type="match status" value="1"/>
</dbReference>
<dbReference type="AlphaFoldDB" id="A0A212RW08"/>
<evidence type="ECO:0000259" key="6">
    <source>
        <dbReference type="PROSITE" id="PS50893"/>
    </source>
</evidence>
<dbReference type="InterPro" id="IPR003439">
    <property type="entry name" value="ABC_transporter-like_ATP-bd"/>
</dbReference>
<dbReference type="RefSeq" id="WP_088562652.1">
    <property type="nucleotide sequence ID" value="NZ_FYEH01000015.1"/>
</dbReference>
<dbReference type="GO" id="GO:0015833">
    <property type="term" value="P:peptide transport"/>
    <property type="evidence" value="ECO:0007669"/>
    <property type="project" value="InterPro"/>
</dbReference>
<dbReference type="Proteomes" id="UP000197065">
    <property type="component" value="Unassembled WGS sequence"/>
</dbReference>
<dbReference type="FunFam" id="3.40.50.300:FF:000016">
    <property type="entry name" value="Oligopeptide ABC transporter ATP-binding component"/>
    <property type="match status" value="1"/>
</dbReference>
<dbReference type="InterPro" id="IPR050319">
    <property type="entry name" value="ABC_transp_ATP-bind"/>
</dbReference>
<keyword evidence="3" id="KW-0813">Transport</keyword>
<gene>
    <name evidence="7" type="ORF">SAMN07250955_11570</name>
</gene>
<dbReference type="Pfam" id="PF00005">
    <property type="entry name" value="ABC_tran"/>
    <property type="match status" value="1"/>
</dbReference>
<name>A0A212RW08_9PROT</name>
<keyword evidence="8" id="KW-1185">Reference proteome</keyword>
<sequence length="330" mass="35882">MDQPLLEIDHLSKHYAVGRSWLGRGGGLVRAVDDISFVIQKGEILGLVGESGSGKSTVGRMLLRLGDQPTAGRVDFAGQDIAPMSQRQLRPLRARMQLIFQDPYSSLNPKMTVGQILEAPLRIHGRGGDRAARQRKVAEVLDLVGLRPGHAARYPHEFSGGQRQRIGIARAIILEPDFLVADEAVSALDVSVQAQVVSLLLEIRRRMGVTILFIAHDLAVVGYISDRVAVMYLGRIVELAPVASLYARPRHPYSEALFSAAPVPDPRANRQRILLEGDVPSPLNPPSGCAFRTRCAYAIPGCAAARPPLAELAPGHFAACIRPELELRRG</sequence>
<dbReference type="SMART" id="SM00382">
    <property type="entry name" value="AAA"/>
    <property type="match status" value="1"/>
</dbReference>
<dbReference type="NCBIfam" id="TIGR01727">
    <property type="entry name" value="oligo_HPY"/>
    <property type="match status" value="1"/>
</dbReference>
<dbReference type="Pfam" id="PF08352">
    <property type="entry name" value="oligo_HPY"/>
    <property type="match status" value="1"/>
</dbReference>